<evidence type="ECO:0000313" key="1">
    <source>
        <dbReference type="EMBL" id="MBB6048654.1"/>
    </source>
</evidence>
<dbReference type="Proteomes" id="UP000520814">
    <property type="component" value="Unassembled WGS sequence"/>
</dbReference>
<organism evidence="1 2">
    <name type="scientific">Armatimonas rosea</name>
    <dbReference type="NCBI Taxonomy" id="685828"/>
    <lineage>
        <taxon>Bacteria</taxon>
        <taxon>Bacillati</taxon>
        <taxon>Armatimonadota</taxon>
        <taxon>Armatimonadia</taxon>
        <taxon>Armatimonadales</taxon>
        <taxon>Armatimonadaceae</taxon>
        <taxon>Armatimonas</taxon>
    </lineage>
</organism>
<keyword evidence="2" id="KW-1185">Reference proteome</keyword>
<name>A0A7W9SM13_ARMRO</name>
<gene>
    <name evidence="1" type="ORF">HNQ39_000416</name>
</gene>
<accession>A0A7W9SM13</accession>
<reference evidence="1 2" key="1">
    <citation type="submission" date="2020-08" db="EMBL/GenBank/DDBJ databases">
        <title>Genomic Encyclopedia of Type Strains, Phase IV (KMG-IV): sequencing the most valuable type-strain genomes for metagenomic binning, comparative biology and taxonomic classification.</title>
        <authorList>
            <person name="Goeker M."/>
        </authorList>
    </citation>
    <scope>NUCLEOTIDE SEQUENCE [LARGE SCALE GENOMIC DNA]</scope>
    <source>
        <strain evidence="1 2">DSM 23562</strain>
    </source>
</reference>
<proteinExistence type="predicted"/>
<dbReference type="RefSeq" id="WP_184192290.1">
    <property type="nucleotide sequence ID" value="NZ_JACHGW010000001.1"/>
</dbReference>
<evidence type="ECO:0000313" key="2">
    <source>
        <dbReference type="Proteomes" id="UP000520814"/>
    </source>
</evidence>
<sequence>MTLTVEVSSDLAEVLRKAARAAGTDVPTFLLDSARQRLVSSLDAPSEADLLERISTPFPAPVRERRQELLELRDSGALNEAETSELFALQEQLDTLQLTRWKAIGELAKRRGKTLLEMADALGIPSSEVR</sequence>
<protein>
    <submittedName>
        <fullName evidence="1">Uncharacterized protein (DUF1778 family)</fullName>
    </submittedName>
</protein>
<dbReference type="AlphaFoldDB" id="A0A7W9SM13"/>
<comment type="caution">
    <text evidence="1">The sequence shown here is derived from an EMBL/GenBank/DDBJ whole genome shotgun (WGS) entry which is preliminary data.</text>
</comment>
<dbReference type="EMBL" id="JACHGW010000001">
    <property type="protein sequence ID" value="MBB6048654.1"/>
    <property type="molecule type" value="Genomic_DNA"/>
</dbReference>